<gene>
    <name evidence="2" type="ORF">UY48_C0010G0015</name>
</gene>
<evidence type="ECO:0000256" key="1">
    <source>
        <dbReference type="SAM" id="SignalP"/>
    </source>
</evidence>
<dbReference type="AlphaFoldDB" id="A0A0G1W1T6"/>
<proteinExistence type="predicted"/>
<comment type="caution">
    <text evidence="2">The sequence shown here is derived from an EMBL/GenBank/DDBJ whole genome shotgun (WGS) entry which is preliminary data.</text>
</comment>
<accession>A0A0G1W1T6</accession>
<keyword evidence="1" id="KW-0732">Signal</keyword>
<feature type="signal peptide" evidence="1">
    <location>
        <begin position="1"/>
        <end position="20"/>
    </location>
</feature>
<dbReference type="EMBL" id="LCQD01000010">
    <property type="protein sequence ID" value="KKW12663.1"/>
    <property type="molecule type" value="Genomic_DNA"/>
</dbReference>
<reference evidence="2 3" key="1">
    <citation type="journal article" date="2015" name="Nature">
        <title>rRNA introns, odd ribosomes, and small enigmatic genomes across a large radiation of phyla.</title>
        <authorList>
            <person name="Brown C.T."/>
            <person name="Hug L.A."/>
            <person name="Thomas B.C."/>
            <person name="Sharon I."/>
            <person name="Castelle C.J."/>
            <person name="Singh A."/>
            <person name="Wilkins M.J."/>
            <person name="Williams K.H."/>
            <person name="Banfield J.F."/>
        </authorList>
    </citation>
    <scope>NUCLEOTIDE SEQUENCE [LARGE SCALE GENOMIC DNA]</scope>
</reference>
<organism evidence="2 3">
    <name type="scientific">Candidatus Gottesmanbacteria bacterium GW2011_GWB1_49_7</name>
    <dbReference type="NCBI Taxonomy" id="1618448"/>
    <lineage>
        <taxon>Bacteria</taxon>
        <taxon>Candidatus Gottesmaniibacteriota</taxon>
    </lineage>
</organism>
<feature type="chain" id="PRO_5002540349" evidence="1">
    <location>
        <begin position="21"/>
        <end position="87"/>
    </location>
</feature>
<evidence type="ECO:0000313" key="3">
    <source>
        <dbReference type="Proteomes" id="UP000034588"/>
    </source>
</evidence>
<name>A0A0G1W1T6_9BACT</name>
<sequence>MRRIIFIGWLLLLICMPAFAGDNKETLTLKRNLAVERVMRLKAEIELMKIQYRDAQELLKLSNFELEGLNTSLNALEPPPDKNTKKK</sequence>
<evidence type="ECO:0000313" key="2">
    <source>
        <dbReference type="EMBL" id="KKW12663.1"/>
    </source>
</evidence>
<dbReference type="Proteomes" id="UP000034588">
    <property type="component" value="Unassembled WGS sequence"/>
</dbReference>
<protein>
    <submittedName>
        <fullName evidence="2">Uncharacterized protein</fullName>
    </submittedName>
</protein>